<dbReference type="InterPro" id="IPR023198">
    <property type="entry name" value="PGP-like_dom2"/>
</dbReference>
<comment type="caution">
    <text evidence="1">The sequence shown here is derived from an EMBL/GenBank/DDBJ whole genome shotgun (WGS) entry which is preliminary data.</text>
</comment>
<dbReference type="Proteomes" id="UP000316639">
    <property type="component" value="Unassembled WGS sequence"/>
</dbReference>
<protein>
    <submittedName>
        <fullName evidence="1">HAD family phosphatase</fullName>
    </submittedName>
</protein>
<keyword evidence="2" id="KW-1185">Reference proteome</keyword>
<dbReference type="SFLD" id="SFLDS00003">
    <property type="entry name" value="Haloacid_Dehalogenase"/>
    <property type="match status" value="1"/>
</dbReference>
<dbReference type="PANTHER" id="PTHR47829">
    <property type="entry name" value="HYDROLASE, PUTATIVE (AFU_ORTHOLOGUE AFUA_1G12880)-RELATED"/>
    <property type="match status" value="1"/>
</dbReference>
<reference evidence="1 2" key="1">
    <citation type="submission" date="2019-07" db="EMBL/GenBank/DDBJ databases">
        <title>Lentzea xizangensis sp. nov., isolated from Qinghai-Tibetan Plateau Soils.</title>
        <authorList>
            <person name="Huang J."/>
        </authorList>
    </citation>
    <scope>NUCLEOTIDE SEQUENCE [LARGE SCALE GENOMIC DNA]</scope>
    <source>
        <strain evidence="1 2">FXJ1.1311</strain>
    </source>
</reference>
<dbReference type="InterPro" id="IPR052898">
    <property type="entry name" value="ACAD10-like"/>
</dbReference>
<dbReference type="OrthoDB" id="9795007at2"/>
<evidence type="ECO:0000313" key="2">
    <source>
        <dbReference type="Proteomes" id="UP000316639"/>
    </source>
</evidence>
<dbReference type="Gene3D" id="3.40.50.1000">
    <property type="entry name" value="HAD superfamily/HAD-like"/>
    <property type="match status" value="1"/>
</dbReference>
<dbReference type="SFLD" id="SFLDG01129">
    <property type="entry name" value="C1.5:_HAD__Beta-PGM__Phosphata"/>
    <property type="match status" value="1"/>
</dbReference>
<dbReference type="InterPro" id="IPR006439">
    <property type="entry name" value="HAD-SF_hydro_IA"/>
</dbReference>
<dbReference type="SUPFAM" id="SSF56784">
    <property type="entry name" value="HAD-like"/>
    <property type="match status" value="1"/>
</dbReference>
<dbReference type="PRINTS" id="PR00413">
    <property type="entry name" value="HADHALOGNASE"/>
</dbReference>
<dbReference type="NCBIfam" id="TIGR01509">
    <property type="entry name" value="HAD-SF-IA-v3"/>
    <property type="match status" value="1"/>
</dbReference>
<dbReference type="Gene3D" id="1.10.150.240">
    <property type="entry name" value="Putative phosphatase, domain 2"/>
    <property type="match status" value="1"/>
</dbReference>
<dbReference type="InterPro" id="IPR036412">
    <property type="entry name" value="HAD-like_sf"/>
</dbReference>
<gene>
    <name evidence="1" type="ORF">FKR81_11195</name>
</gene>
<dbReference type="PANTHER" id="PTHR47829:SF1">
    <property type="entry name" value="HAD FAMILY PHOSPHATASE"/>
    <property type="match status" value="1"/>
</dbReference>
<dbReference type="Pfam" id="PF00702">
    <property type="entry name" value="Hydrolase"/>
    <property type="match status" value="1"/>
</dbReference>
<dbReference type="AlphaFoldDB" id="A0A563EWR3"/>
<proteinExistence type="predicted"/>
<organism evidence="1 2">
    <name type="scientific">Lentzea tibetensis</name>
    <dbReference type="NCBI Taxonomy" id="2591470"/>
    <lineage>
        <taxon>Bacteria</taxon>
        <taxon>Bacillati</taxon>
        <taxon>Actinomycetota</taxon>
        <taxon>Actinomycetes</taxon>
        <taxon>Pseudonocardiales</taxon>
        <taxon>Pseudonocardiaceae</taxon>
        <taxon>Lentzea</taxon>
    </lineage>
</organism>
<sequence length="197" mass="21596">MLQALIIDFGGVLSTPFDDSARRFSLEEGLEPTALRSAMVANAALVADLERGAITQAQFAETIGDALRIFPDDLVERMCRGLELRREVMDAVARVRRRGVKVAVLSNSVGSDPFDLYERFDLDRKVDVLVASDREKLRKPDPEIYRLTAGRLGIAPKDCVYADDSAKFLEPAAQLGMTTVHATDPAITIKALADLFG</sequence>
<name>A0A563EWR3_9PSEU</name>
<dbReference type="InterPro" id="IPR023214">
    <property type="entry name" value="HAD_sf"/>
</dbReference>
<dbReference type="EMBL" id="VOBR01000006">
    <property type="protein sequence ID" value="TWP52140.1"/>
    <property type="molecule type" value="Genomic_DNA"/>
</dbReference>
<evidence type="ECO:0000313" key="1">
    <source>
        <dbReference type="EMBL" id="TWP52140.1"/>
    </source>
</evidence>
<accession>A0A563EWR3</accession>
<dbReference type="RefSeq" id="WP_146350936.1">
    <property type="nucleotide sequence ID" value="NZ_VOBR01000006.1"/>
</dbReference>
<dbReference type="CDD" id="cd02603">
    <property type="entry name" value="HAD_sEH-N_like"/>
    <property type="match status" value="1"/>
</dbReference>